<feature type="compositionally biased region" description="Basic and acidic residues" evidence="5">
    <location>
        <begin position="1077"/>
        <end position="1088"/>
    </location>
</feature>
<evidence type="ECO:0000259" key="7">
    <source>
        <dbReference type="Pfam" id="PF17800"/>
    </source>
</evidence>
<feature type="compositionally biased region" description="Basic residues" evidence="5">
    <location>
        <begin position="1245"/>
        <end position="1260"/>
    </location>
</feature>
<feature type="domain" description="Nucleoplasmin-like" evidence="7">
    <location>
        <begin position="946"/>
        <end position="1035"/>
    </location>
</feature>
<dbReference type="Pfam" id="PF17800">
    <property type="entry name" value="NPL"/>
    <property type="match status" value="1"/>
</dbReference>
<dbReference type="AlphaFoldDB" id="A0A812J381"/>
<keyword evidence="4" id="KW-0472">Membrane</keyword>
<evidence type="ECO:0000256" key="3">
    <source>
        <dbReference type="ARBA" id="ARBA00022737"/>
    </source>
</evidence>
<evidence type="ECO:0000256" key="2">
    <source>
        <dbReference type="ARBA" id="ARBA00010225"/>
    </source>
</evidence>
<keyword evidence="9" id="KW-1185">Reference proteome</keyword>
<evidence type="ECO:0000256" key="1">
    <source>
        <dbReference type="ARBA" id="ARBA00004308"/>
    </source>
</evidence>
<evidence type="ECO:0000313" key="8">
    <source>
        <dbReference type="EMBL" id="CAE7191362.1"/>
    </source>
</evidence>
<dbReference type="PANTHER" id="PTHR16023">
    <property type="entry name" value="TAX1 BINDING PROTEIN-RELATED"/>
    <property type="match status" value="1"/>
</dbReference>
<feature type="compositionally biased region" description="Acidic residues" evidence="5">
    <location>
        <begin position="1089"/>
        <end position="1109"/>
    </location>
</feature>
<feature type="region of interest" description="Disordered" evidence="5">
    <location>
        <begin position="8"/>
        <end position="27"/>
    </location>
</feature>
<dbReference type="InterPro" id="IPR026825">
    <property type="entry name" value="Vac14"/>
</dbReference>
<evidence type="ECO:0000256" key="5">
    <source>
        <dbReference type="SAM" id="MobiDB-lite"/>
    </source>
</evidence>
<dbReference type="Proteomes" id="UP000604046">
    <property type="component" value="Unassembled WGS sequence"/>
</dbReference>
<dbReference type="InterPro" id="IPR011989">
    <property type="entry name" value="ARM-like"/>
</dbReference>
<feature type="compositionally biased region" description="Acidic residues" evidence="5">
    <location>
        <begin position="1148"/>
        <end position="1166"/>
    </location>
</feature>
<feature type="compositionally biased region" description="Basic and acidic residues" evidence="5">
    <location>
        <begin position="1127"/>
        <end position="1142"/>
    </location>
</feature>
<accession>A0A812J381</accession>
<organism evidence="8 9">
    <name type="scientific">Symbiodinium natans</name>
    <dbReference type="NCBI Taxonomy" id="878477"/>
    <lineage>
        <taxon>Eukaryota</taxon>
        <taxon>Sar</taxon>
        <taxon>Alveolata</taxon>
        <taxon>Dinophyceae</taxon>
        <taxon>Suessiales</taxon>
        <taxon>Symbiodiniaceae</taxon>
        <taxon>Symbiodinium</taxon>
    </lineage>
</organism>
<dbReference type="Pfam" id="PF11916">
    <property type="entry name" value="Vac14_Fig4_bd"/>
    <property type="match status" value="1"/>
</dbReference>
<proteinExistence type="inferred from homology"/>
<feature type="domain" description="Vacuolar protein 14 C-terminal Fig4-binding" evidence="6">
    <location>
        <begin position="635"/>
        <end position="810"/>
    </location>
</feature>
<dbReference type="InterPro" id="IPR041232">
    <property type="entry name" value="NPL"/>
</dbReference>
<feature type="compositionally biased region" description="Acidic residues" evidence="5">
    <location>
        <begin position="1186"/>
        <end position="1208"/>
    </location>
</feature>
<evidence type="ECO:0000256" key="4">
    <source>
        <dbReference type="ARBA" id="ARBA00023136"/>
    </source>
</evidence>
<dbReference type="GO" id="GO:0070772">
    <property type="term" value="C:PAS complex"/>
    <property type="evidence" value="ECO:0007669"/>
    <property type="project" value="InterPro"/>
</dbReference>
<feature type="compositionally biased region" description="Basic and acidic residues" evidence="5">
    <location>
        <begin position="1209"/>
        <end position="1244"/>
    </location>
</feature>
<dbReference type="PANTHER" id="PTHR16023:SF0">
    <property type="entry name" value="PROTEIN VAC14 HOMOLOG"/>
    <property type="match status" value="1"/>
</dbReference>
<dbReference type="InterPro" id="IPR016024">
    <property type="entry name" value="ARM-type_fold"/>
</dbReference>
<dbReference type="SUPFAM" id="SSF48371">
    <property type="entry name" value="ARM repeat"/>
    <property type="match status" value="1"/>
</dbReference>
<keyword evidence="3" id="KW-0677">Repeat</keyword>
<gene>
    <name evidence="8" type="primary">VAC14</name>
    <name evidence="8" type="ORF">SNAT2548_LOCUS5027</name>
</gene>
<reference evidence="8" key="1">
    <citation type="submission" date="2021-02" db="EMBL/GenBank/DDBJ databases">
        <authorList>
            <person name="Dougan E. K."/>
            <person name="Rhodes N."/>
            <person name="Thang M."/>
            <person name="Chan C."/>
        </authorList>
    </citation>
    <scope>NUCLEOTIDE SEQUENCE</scope>
</reference>
<dbReference type="Gene3D" id="2.60.120.340">
    <property type="entry name" value="Nucleoplasmin core domain"/>
    <property type="match status" value="1"/>
</dbReference>
<dbReference type="OrthoDB" id="1902587at2759"/>
<dbReference type="GO" id="GO:0010008">
    <property type="term" value="C:endosome membrane"/>
    <property type="evidence" value="ECO:0007669"/>
    <property type="project" value="TreeGrafter"/>
</dbReference>
<dbReference type="InterPro" id="IPR021841">
    <property type="entry name" value="VAC14_Fig4p-bd"/>
</dbReference>
<sequence>MVCTSAIASSATAHQHPAPIAQTPQHGSKVSLSELAAATASSPLHSSAPTACRHGLQSYPIKAILHNNLAGKGPDGGSEGLVFLVSQRWQGVDVRDVKISMHAVSAYHPADPQWNGLDGEFVSINQFGGQVLRVRILISDVADKPIRLNFFPILLCDLETDSRSSLREYVVTYGPHLAYWSQDTEIGFERMGNVTEYWQKVVSAERSGADLGPDNPTYIRELTGEQLRKTVTLVYRHADEIELAFGSEAPADVARTFFFSFAQLDGCDLQLATSSTATTTATQSSVTRTTVTSTSPTTTSITSATFSTTVSLTTSSSSVSTSTWTSATFTSMTATGGVGLPIFDLPDLPGDLHMRHFFSDLHSRLRHFFSDLHVRHVFSHLTRRSRAALYSAGLLALVLLALGYWLCWVCRSEQETGHESRVLLMTALKWLLESVKLQVDLESGVLSFKNSGEASQRSMPAWMPKRSAPASEGVSIGSPGGLRKLIPELLPGALYCLDDGEPTIQKEADQANAMLLQEASKLASDLPVEGIADAVISAMSDVGGQERSKEVLLKCFSWVELLLDKCPERVVEPQVRDRLFEAAMKALLREEEEVASTALRLMAQLASTGEKLGRGDDLVGHMCERLFNLMKRQQNLLASRGELIIRLICKRVDAKRFFATAAKTLETMEDKAFARNLVQVLNRGLLTGPETQDFRAQLRAESSGQVASTSFPMILMRSWLCCPVSSLALSFWMNWYELAAQLATRLATMQRTEDIEEQLKYLVELLESPVFSDVRLQLLNRRRPALLRAVLRLAALLPQEKALQSRLQVVETGLRIALVLSRRVQSLFYMLKAAGDLLANRIVAGLTETTATAALPRGGLEVMALRYLPQKILQTSRFLADLFVASLLHPACERHSRADLEMTCVTWSRRFFAQKRQTLSMCFFKAQELLAGFDRVIVERGWKDMFWGCIVAPGETKKVETKAGELLHLSQACLAPDTPSGASSKVLVEQTGQTYAVACLKEGGQEFCALDLFLDAKEAKIAVKGKATVHLTGYFEADELDEDDLPPPAAPMAGSPKAKAEPKSSPKAAPKGSPKASPKEAAKAKPAIDEDDDDLDLLEGEEGEEEEPKESDKVVKPSAKASPKASPKAEPKKASPKAEPKKATLPADLEDDMEEEEEEEEGAEDDPVVKPAGKAEAKPKATPAPMDDDDDDEEGEEEEDDDDDEDMEPPAKKQKGDGKGFGKGKDKGKGKGKGKGKDGKGKGKDKGKKGKGKGKGKGKR</sequence>
<feature type="compositionally biased region" description="Low complexity" evidence="5">
    <location>
        <begin position="1116"/>
        <end position="1126"/>
    </location>
</feature>
<dbReference type="Gene3D" id="1.25.10.10">
    <property type="entry name" value="Leucine-rich Repeat Variant"/>
    <property type="match status" value="1"/>
</dbReference>
<evidence type="ECO:0000259" key="6">
    <source>
        <dbReference type="Pfam" id="PF11916"/>
    </source>
</evidence>
<comment type="caution">
    <text evidence="8">The sequence shown here is derived from an EMBL/GenBank/DDBJ whole genome shotgun (WGS) entry which is preliminary data.</text>
</comment>
<name>A0A812J381_9DINO</name>
<feature type="region of interest" description="Disordered" evidence="5">
    <location>
        <begin position="1040"/>
        <end position="1260"/>
    </location>
</feature>
<protein>
    <submittedName>
        <fullName evidence="8">VAC14 protein</fullName>
    </submittedName>
</protein>
<comment type="subcellular location">
    <subcellularLocation>
        <location evidence="1">Endomembrane system</location>
    </subcellularLocation>
</comment>
<comment type="similarity">
    <text evidence="2">Belongs to the VAC14 family.</text>
</comment>
<dbReference type="GO" id="GO:0006661">
    <property type="term" value="P:phosphatidylinositol biosynthetic process"/>
    <property type="evidence" value="ECO:0007669"/>
    <property type="project" value="InterPro"/>
</dbReference>
<dbReference type="EMBL" id="CAJNDS010000314">
    <property type="protein sequence ID" value="CAE7191362.1"/>
    <property type="molecule type" value="Genomic_DNA"/>
</dbReference>
<feature type="compositionally biased region" description="Low complexity" evidence="5">
    <location>
        <begin position="1065"/>
        <end position="1076"/>
    </location>
</feature>
<evidence type="ECO:0000313" key="9">
    <source>
        <dbReference type="Proteomes" id="UP000604046"/>
    </source>
</evidence>